<feature type="transmembrane region" description="Helical" evidence="10">
    <location>
        <begin position="84"/>
        <end position="103"/>
    </location>
</feature>
<evidence type="ECO:0000256" key="4">
    <source>
        <dbReference type="ARBA" id="ARBA00022475"/>
    </source>
</evidence>
<feature type="transmembrane region" description="Helical" evidence="10">
    <location>
        <begin position="109"/>
        <end position="130"/>
    </location>
</feature>
<dbReference type="InterPro" id="IPR036028">
    <property type="entry name" value="SH3-like_dom_sf"/>
</dbReference>
<dbReference type="STRING" id="71784.A0A1Y2AZL8"/>
<keyword evidence="7" id="KW-0346">Stress response</keyword>
<dbReference type="Gene3D" id="2.30.30.40">
    <property type="entry name" value="SH3 Domains"/>
    <property type="match status" value="1"/>
</dbReference>
<dbReference type="SUPFAM" id="SSF50044">
    <property type="entry name" value="SH3-domain"/>
    <property type="match status" value="1"/>
</dbReference>
<evidence type="ECO:0000256" key="8">
    <source>
        <dbReference type="ARBA" id="ARBA00023136"/>
    </source>
</evidence>
<evidence type="ECO:0000256" key="10">
    <source>
        <dbReference type="SAM" id="Phobius"/>
    </source>
</evidence>
<dbReference type="Proteomes" id="UP000193986">
    <property type="component" value="Unassembled WGS sequence"/>
</dbReference>
<dbReference type="EMBL" id="MCFC01000037">
    <property type="protein sequence ID" value="ORY27677.1"/>
    <property type="molecule type" value="Genomic_DNA"/>
</dbReference>
<keyword evidence="5 10" id="KW-0812">Transmembrane</keyword>
<dbReference type="SMART" id="SM00326">
    <property type="entry name" value="SH3"/>
    <property type="match status" value="1"/>
</dbReference>
<sequence>MLNNFDLGHVVRHPLFLVTFIIAVPAWIIAFAGQCAAEAKFGRNTDGTPAVRYLWYSIWIQLACIIHLFLATCTDGLAVHRFQLAVVLVIAEVFAVFGTEYIFTSEGAFIAVGVGSLLLAMVDLVWILYLTSEEDTLFYNVLNAGGNGGLSSHSRRQARRDSAAAFAGGETGIGNVSGYQSTPRINGSYSMGYAPAATDTTPQKNVTSYDHATPPVSDEQYKHRAKAMYAYSASPDDPNEVSFAKGDILEVMDNTGKWYQVRTPSGQTGIAPSNYLSPL</sequence>
<evidence type="ECO:0000256" key="7">
    <source>
        <dbReference type="ARBA" id="ARBA00023016"/>
    </source>
</evidence>
<evidence type="ECO:0000313" key="13">
    <source>
        <dbReference type="Proteomes" id="UP000193986"/>
    </source>
</evidence>
<evidence type="ECO:0000256" key="3">
    <source>
        <dbReference type="ARBA" id="ARBA00022443"/>
    </source>
</evidence>
<organism evidence="12 13">
    <name type="scientific">Naematelia encephala</name>
    <dbReference type="NCBI Taxonomy" id="71784"/>
    <lineage>
        <taxon>Eukaryota</taxon>
        <taxon>Fungi</taxon>
        <taxon>Dikarya</taxon>
        <taxon>Basidiomycota</taxon>
        <taxon>Agaricomycotina</taxon>
        <taxon>Tremellomycetes</taxon>
        <taxon>Tremellales</taxon>
        <taxon>Naemateliaceae</taxon>
        <taxon>Naematelia</taxon>
    </lineage>
</organism>
<keyword evidence="13" id="KW-1185">Reference proteome</keyword>
<comment type="subcellular location">
    <subcellularLocation>
        <location evidence="1">Cell membrane</location>
        <topology evidence="1">Multi-pass membrane protein</topology>
    </subcellularLocation>
</comment>
<evidence type="ECO:0000256" key="1">
    <source>
        <dbReference type="ARBA" id="ARBA00004651"/>
    </source>
</evidence>
<dbReference type="InParanoid" id="A0A1Y2AZL8"/>
<proteinExistence type="inferred from homology"/>
<protein>
    <recommendedName>
        <fullName evidence="11">SH3 domain-containing protein</fullName>
    </recommendedName>
</protein>
<comment type="caution">
    <text evidence="12">The sequence shown here is derived from an EMBL/GenBank/DDBJ whole genome shotgun (WGS) entry which is preliminary data.</text>
</comment>
<dbReference type="GO" id="GO:0005886">
    <property type="term" value="C:plasma membrane"/>
    <property type="evidence" value="ECO:0007669"/>
    <property type="project" value="UniProtKB-SubCell"/>
</dbReference>
<feature type="transmembrane region" description="Helical" evidence="10">
    <location>
        <begin position="53"/>
        <end position="72"/>
    </location>
</feature>
<reference evidence="12 13" key="1">
    <citation type="submission" date="2016-07" db="EMBL/GenBank/DDBJ databases">
        <title>Pervasive Adenine N6-methylation of Active Genes in Fungi.</title>
        <authorList>
            <consortium name="DOE Joint Genome Institute"/>
            <person name="Mondo S.J."/>
            <person name="Dannebaum R.O."/>
            <person name="Kuo R.C."/>
            <person name="Labutti K."/>
            <person name="Haridas S."/>
            <person name="Kuo A."/>
            <person name="Salamov A."/>
            <person name="Ahrendt S.R."/>
            <person name="Lipzen A."/>
            <person name="Sullivan W."/>
            <person name="Andreopoulos W.B."/>
            <person name="Clum A."/>
            <person name="Lindquist E."/>
            <person name="Daum C."/>
            <person name="Ramamoorthy G.K."/>
            <person name="Gryganskyi A."/>
            <person name="Culley D."/>
            <person name="Magnuson J.K."/>
            <person name="James T.Y."/>
            <person name="O'Malley M.A."/>
            <person name="Stajich J.E."/>
            <person name="Spatafora J.W."/>
            <person name="Visel A."/>
            <person name="Grigoriev I.V."/>
        </authorList>
    </citation>
    <scope>NUCLEOTIDE SEQUENCE [LARGE SCALE GENOMIC DNA]</scope>
    <source>
        <strain evidence="12 13">68-887.2</strain>
    </source>
</reference>
<dbReference type="AlphaFoldDB" id="A0A1Y2AZL8"/>
<keyword evidence="4" id="KW-1003">Cell membrane</keyword>
<dbReference type="PROSITE" id="PS50002">
    <property type="entry name" value="SH3"/>
    <property type="match status" value="1"/>
</dbReference>
<dbReference type="InterPro" id="IPR035522">
    <property type="entry name" value="Sho1_SH3"/>
</dbReference>
<gene>
    <name evidence="12" type="ORF">BCR39DRAFT_224863</name>
</gene>
<dbReference type="CDD" id="cd11855">
    <property type="entry name" value="SH3_Sho1p"/>
    <property type="match status" value="1"/>
</dbReference>
<comment type="similarity">
    <text evidence="2">Belongs to the SHO1 family.</text>
</comment>
<evidence type="ECO:0000259" key="11">
    <source>
        <dbReference type="PROSITE" id="PS50002"/>
    </source>
</evidence>
<accession>A0A1Y2AZL8</accession>
<keyword evidence="8 10" id="KW-0472">Membrane</keyword>
<name>A0A1Y2AZL8_9TREE</name>
<evidence type="ECO:0000256" key="6">
    <source>
        <dbReference type="ARBA" id="ARBA00022989"/>
    </source>
</evidence>
<evidence type="ECO:0000313" key="12">
    <source>
        <dbReference type="EMBL" id="ORY27677.1"/>
    </source>
</evidence>
<dbReference type="Pfam" id="PF00018">
    <property type="entry name" value="SH3_1"/>
    <property type="match status" value="1"/>
</dbReference>
<dbReference type="OrthoDB" id="5983572at2759"/>
<feature type="transmembrane region" description="Helical" evidence="10">
    <location>
        <begin position="15"/>
        <end position="33"/>
    </location>
</feature>
<evidence type="ECO:0000256" key="5">
    <source>
        <dbReference type="ARBA" id="ARBA00022692"/>
    </source>
</evidence>
<evidence type="ECO:0000256" key="2">
    <source>
        <dbReference type="ARBA" id="ARBA00009739"/>
    </source>
</evidence>
<dbReference type="InterPro" id="IPR001452">
    <property type="entry name" value="SH3_domain"/>
</dbReference>
<feature type="domain" description="SH3" evidence="11">
    <location>
        <begin position="220"/>
        <end position="279"/>
    </location>
</feature>
<keyword evidence="3 9" id="KW-0728">SH3 domain</keyword>
<evidence type="ECO:0000256" key="9">
    <source>
        <dbReference type="PROSITE-ProRule" id="PRU00192"/>
    </source>
</evidence>
<dbReference type="PRINTS" id="PR00452">
    <property type="entry name" value="SH3DOMAIN"/>
</dbReference>
<keyword evidence="6 10" id="KW-1133">Transmembrane helix</keyword>